<dbReference type="RefSeq" id="WP_063320601.1">
    <property type="nucleotide sequence ID" value="NZ_CP015225.1"/>
</dbReference>
<feature type="domain" description="Methyl-accepting transducer" evidence="14">
    <location>
        <begin position="270"/>
        <end position="485"/>
    </location>
</feature>
<evidence type="ECO:0000256" key="8">
    <source>
        <dbReference type="ARBA" id="ARBA00023224"/>
    </source>
</evidence>
<keyword evidence="7 13" id="KW-0472">Membrane</keyword>
<dbReference type="SUPFAM" id="SSF58104">
    <property type="entry name" value="Methyl-accepting chemotaxis protein (MCP) signaling domain"/>
    <property type="match status" value="1"/>
</dbReference>
<evidence type="ECO:0000313" key="17">
    <source>
        <dbReference type="Proteomes" id="UP000076083"/>
    </source>
</evidence>
<dbReference type="Pfam" id="PF00015">
    <property type="entry name" value="MCPsignal"/>
    <property type="match status" value="1"/>
</dbReference>
<dbReference type="Pfam" id="PF12729">
    <property type="entry name" value="4HB_MCP_1"/>
    <property type="match status" value="1"/>
</dbReference>
<evidence type="ECO:0000259" key="15">
    <source>
        <dbReference type="PROSITE" id="PS50885"/>
    </source>
</evidence>
<dbReference type="GO" id="GO:0005886">
    <property type="term" value="C:plasma membrane"/>
    <property type="evidence" value="ECO:0007669"/>
    <property type="project" value="UniProtKB-SubCell"/>
</dbReference>
<dbReference type="PANTHER" id="PTHR43531:SF11">
    <property type="entry name" value="METHYL-ACCEPTING CHEMOTAXIS PROTEIN 3"/>
    <property type="match status" value="1"/>
</dbReference>
<dbReference type="SMART" id="SM00304">
    <property type="entry name" value="HAMP"/>
    <property type="match status" value="1"/>
</dbReference>
<feature type="compositionally biased region" description="Low complexity" evidence="12">
    <location>
        <begin position="285"/>
        <end position="298"/>
    </location>
</feature>
<dbReference type="InterPro" id="IPR024478">
    <property type="entry name" value="HlyB_4HB_MCP"/>
</dbReference>
<proteinExistence type="inferred from homology"/>
<evidence type="ECO:0000256" key="3">
    <source>
        <dbReference type="ARBA" id="ARBA00022481"/>
    </source>
</evidence>
<feature type="coiled-coil region" evidence="11">
    <location>
        <begin position="463"/>
        <end position="494"/>
    </location>
</feature>
<dbReference type="GO" id="GO:0004888">
    <property type="term" value="F:transmembrane signaling receptor activity"/>
    <property type="evidence" value="ECO:0007669"/>
    <property type="project" value="InterPro"/>
</dbReference>
<gene>
    <name evidence="16" type="ORF">TK06_02095</name>
</gene>
<accession>A0A159ZV97</accession>
<comment type="similarity">
    <text evidence="9">Belongs to the methyl-accepting chemotaxis (MCP) protein family.</text>
</comment>
<reference evidence="17" key="1">
    <citation type="submission" date="2016-04" db="EMBL/GenBank/DDBJ databases">
        <authorList>
            <person name="Ray J."/>
            <person name="Price M."/>
            <person name="Deutschbauer A."/>
        </authorList>
    </citation>
    <scope>NUCLEOTIDE SEQUENCE [LARGE SCALE GENOMIC DNA]</scope>
    <source>
        <strain evidence="17">FW300-N2E2</strain>
    </source>
</reference>
<dbReference type="AlphaFoldDB" id="A0A159ZV97"/>
<keyword evidence="3" id="KW-0488">Methylation</keyword>
<evidence type="ECO:0000256" key="11">
    <source>
        <dbReference type="SAM" id="Coils"/>
    </source>
</evidence>
<evidence type="ECO:0000256" key="1">
    <source>
        <dbReference type="ARBA" id="ARBA00004651"/>
    </source>
</evidence>
<dbReference type="Proteomes" id="UP000076083">
    <property type="component" value="Chromosome"/>
</dbReference>
<feature type="transmembrane region" description="Helical" evidence="13">
    <location>
        <begin position="191"/>
        <end position="211"/>
    </location>
</feature>
<dbReference type="CDD" id="cd11386">
    <property type="entry name" value="MCP_signal"/>
    <property type="match status" value="1"/>
</dbReference>
<dbReference type="GO" id="GO:0006935">
    <property type="term" value="P:chemotaxis"/>
    <property type="evidence" value="ECO:0007669"/>
    <property type="project" value="UniProtKB-KW"/>
</dbReference>
<evidence type="ECO:0000256" key="10">
    <source>
        <dbReference type="PROSITE-ProRule" id="PRU00284"/>
    </source>
</evidence>
<keyword evidence="5 13" id="KW-0812">Transmembrane</keyword>
<keyword evidence="11" id="KW-0175">Coiled coil</keyword>
<name>A0A159ZV97_PSEFL</name>
<dbReference type="GO" id="GO:0007165">
    <property type="term" value="P:signal transduction"/>
    <property type="evidence" value="ECO:0007669"/>
    <property type="project" value="UniProtKB-KW"/>
</dbReference>
<evidence type="ECO:0000256" key="13">
    <source>
        <dbReference type="SAM" id="Phobius"/>
    </source>
</evidence>
<evidence type="ECO:0000256" key="9">
    <source>
        <dbReference type="ARBA" id="ARBA00029447"/>
    </source>
</evidence>
<keyword evidence="8 10" id="KW-0807">Transducer</keyword>
<dbReference type="InterPro" id="IPR004090">
    <property type="entry name" value="Chemotax_Me-accpt_rcpt"/>
</dbReference>
<evidence type="ECO:0000256" key="6">
    <source>
        <dbReference type="ARBA" id="ARBA00022989"/>
    </source>
</evidence>
<feature type="region of interest" description="Disordered" evidence="12">
    <location>
        <begin position="285"/>
        <end position="304"/>
    </location>
</feature>
<dbReference type="EMBL" id="CP015225">
    <property type="protein sequence ID" value="AMZ69942.1"/>
    <property type="molecule type" value="Genomic_DNA"/>
</dbReference>
<dbReference type="SMART" id="SM00283">
    <property type="entry name" value="MA"/>
    <property type="match status" value="1"/>
</dbReference>
<protein>
    <submittedName>
        <fullName evidence="16">Chemotaxis protein</fullName>
    </submittedName>
</protein>
<dbReference type="PROSITE" id="PS50111">
    <property type="entry name" value="CHEMOTAXIS_TRANSDUC_2"/>
    <property type="match status" value="1"/>
</dbReference>
<evidence type="ECO:0000313" key="16">
    <source>
        <dbReference type="EMBL" id="AMZ69942.1"/>
    </source>
</evidence>
<keyword evidence="2" id="KW-1003">Cell membrane</keyword>
<dbReference type="PROSITE" id="PS50885">
    <property type="entry name" value="HAMP"/>
    <property type="match status" value="1"/>
</dbReference>
<evidence type="ECO:0000256" key="12">
    <source>
        <dbReference type="SAM" id="MobiDB-lite"/>
    </source>
</evidence>
<dbReference type="CDD" id="cd06225">
    <property type="entry name" value="HAMP"/>
    <property type="match status" value="1"/>
</dbReference>
<reference evidence="16 17" key="2">
    <citation type="journal article" date="2018" name="Nature">
        <title>Mutant phenotypes for thousands of bacterial genes of unknown function.</title>
        <authorList>
            <person name="Price M.N."/>
            <person name="Wetmore K.M."/>
            <person name="Waters R.J."/>
            <person name="Callaghan M."/>
            <person name="Ray J."/>
            <person name="Liu H."/>
            <person name="Kuehl J.V."/>
            <person name="Melnyk R.A."/>
            <person name="Lamson J.S."/>
            <person name="Suh Y."/>
            <person name="Carlson H.K."/>
            <person name="Esquivel Z."/>
            <person name="Sadeeshkumar H."/>
            <person name="Chakraborty R."/>
            <person name="Zane G.M."/>
            <person name="Rubin B.E."/>
            <person name="Wall J.D."/>
            <person name="Visel A."/>
            <person name="Bristow J."/>
            <person name="Blow M.J."/>
            <person name="Arkin A.P."/>
            <person name="Deutschbauer A.M."/>
        </authorList>
    </citation>
    <scope>NUCLEOTIDE SEQUENCE [LARGE SCALE GENOMIC DNA]</scope>
    <source>
        <strain evidence="16 17">FW300-N2E2</strain>
    </source>
</reference>
<dbReference type="Pfam" id="PF00672">
    <property type="entry name" value="HAMP"/>
    <property type="match status" value="1"/>
</dbReference>
<evidence type="ECO:0000256" key="2">
    <source>
        <dbReference type="ARBA" id="ARBA00022475"/>
    </source>
</evidence>
<evidence type="ECO:0000256" key="4">
    <source>
        <dbReference type="ARBA" id="ARBA00022500"/>
    </source>
</evidence>
<dbReference type="InterPro" id="IPR004089">
    <property type="entry name" value="MCPsignal_dom"/>
</dbReference>
<dbReference type="InterPro" id="IPR051310">
    <property type="entry name" value="MCP_chemotaxis"/>
</dbReference>
<organism evidence="16 17">
    <name type="scientific">Pseudomonas fluorescens</name>
    <dbReference type="NCBI Taxonomy" id="294"/>
    <lineage>
        <taxon>Bacteria</taxon>
        <taxon>Pseudomonadati</taxon>
        <taxon>Pseudomonadota</taxon>
        <taxon>Gammaproteobacteria</taxon>
        <taxon>Pseudomonadales</taxon>
        <taxon>Pseudomonadaceae</taxon>
        <taxon>Pseudomonas</taxon>
    </lineage>
</organism>
<dbReference type="InterPro" id="IPR003660">
    <property type="entry name" value="HAMP_dom"/>
</dbReference>
<keyword evidence="6 13" id="KW-1133">Transmembrane helix</keyword>
<feature type="domain" description="HAMP" evidence="15">
    <location>
        <begin position="213"/>
        <end position="265"/>
    </location>
</feature>
<evidence type="ECO:0000256" key="7">
    <source>
        <dbReference type="ARBA" id="ARBA00023136"/>
    </source>
</evidence>
<evidence type="ECO:0000259" key="14">
    <source>
        <dbReference type="PROSITE" id="PS50111"/>
    </source>
</evidence>
<dbReference type="Gene3D" id="1.10.287.950">
    <property type="entry name" value="Methyl-accepting chemotaxis protein"/>
    <property type="match status" value="1"/>
</dbReference>
<keyword evidence="4" id="KW-0145">Chemotaxis</keyword>
<dbReference type="FunFam" id="1.10.287.950:FF:000001">
    <property type="entry name" value="Methyl-accepting chemotaxis sensory transducer"/>
    <property type="match status" value="1"/>
</dbReference>
<sequence>MKWFYDLRIATKLITSFLVVLALTAVMGVFAIIQLGEVNSTTVDIRENWMPSMRAASGMRFYAANYRLKENRHITADSEQERLTVEQEAEDARKGFETRMATYEKLLSSAEDRQLFETTRNDWVAYLAVSKDLLALSRQNLTEQAHAMLKGQSKRQFDLVVNDLQKLVELNDAGAGAASEHGAALFEKSRLSIIVVLIAALLVGLGLALFISRIISRPLKQAATVAEQLAEGNLNAKIDGGSKDETGMVLNAMQNMIGKLSHIIGEVRNAADNLASASEEVSATAQSMSQATSEQAASVEETSASIEQMSASINQNTENAKVTDGMASKAAKEATDGGESVQQTVVAMKKIAQRISIIDDIAYQTNLLALNAAIEAARAGEHGKGFAVVAAEVRKLAERSQVAAQEIGELSSSSVDMAEKAGNLLNEMVPSINKTSDLVQEISAASEEQAAGVAQINTAMTQLNQVTQQNASSSEELAATAEEMSSQAEQLQQAMSFFTLDTPPKSAVQVARVDNTPGSSGRKPTRTPAPIMPKAFAYNMASAPDESEFTRF</sequence>
<evidence type="ECO:0000256" key="5">
    <source>
        <dbReference type="ARBA" id="ARBA00022692"/>
    </source>
</evidence>
<comment type="subcellular location">
    <subcellularLocation>
        <location evidence="1">Cell membrane</location>
        <topology evidence="1">Multi-pass membrane protein</topology>
    </subcellularLocation>
</comment>
<dbReference type="PRINTS" id="PR00260">
    <property type="entry name" value="CHEMTRNSDUCR"/>
</dbReference>
<dbReference type="PANTHER" id="PTHR43531">
    <property type="entry name" value="PROTEIN ICFG"/>
    <property type="match status" value="1"/>
</dbReference>